<dbReference type="EMBL" id="FSSB01000016">
    <property type="protein sequence ID" value="SIO94649.1"/>
    <property type="molecule type" value="Genomic_DNA"/>
</dbReference>
<protein>
    <submittedName>
        <fullName evidence="1">Uncharacterized protein</fullName>
    </submittedName>
</protein>
<sequence length="66" mass="7127">MSAKQKHFAKDSHTLVYEARQMVGGLSAMAGAGEGTVETLTAEQLFFLFQTLGEKLDASLVSLEVH</sequence>
<dbReference type="RefSeq" id="WP_074373185.1">
    <property type="nucleotide sequence ID" value="NZ_AP024907.1"/>
</dbReference>
<reference evidence="1 2" key="1">
    <citation type="submission" date="2016-12" db="EMBL/GenBank/DDBJ databases">
        <authorList>
            <person name="Song W.-J."/>
            <person name="Kurnit D.M."/>
        </authorList>
    </citation>
    <scope>NUCLEOTIDE SEQUENCE [LARGE SCALE GENOMIC DNA]</scope>
    <source>
        <strain evidence="1 2">CECT 9026</strain>
    </source>
</reference>
<evidence type="ECO:0000313" key="2">
    <source>
        <dbReference type="Proteomes" id="UP000184774"/>
    </source>
</evidence>
<organism evidence="1 2">
    <name type="scientific">Vibrio spartinae</name>
    <dbReference type="NCBI Taxonomy" id="1918945"/>
    <lineage>
        <taxon>Bacteria</taxon>
        <taxon>Pseudomonadati</taxon>
        <taxon>Pseudomonadota</taxon>
        <taxon>Gammaproteobacteria</taxon>
        <taxon>Vibrionales</taxon>
        <taxon>Vibrionaceae</taxon>
        <taxon>Vibrio</taxon>
    </lineage>
</organism>
<evidence type="ECO:0000313" key="1">
    <source>
        <dbReference type="EMBL" id="SIO94649.1"/>
    </source>
</evidence>
<dbReference type="Proteomes" id="UP000184774">
    <property type="component" value="Unassembled WGS sequence"/>
</dbReference>
<dbReference type="AlphaFoldDB" id="A0A1N6M5D2"/>
<gene>
    <name evidence="1" type="ORF">VSP9026_02378</name>
</gene>
<name>A0A1N6M5D2_9VIBR</name>
<accession>A0A1N6M5D2</accession>
<dbReference type="OrthoDB" id="5920108at2"/>
<proteinExistence type="predicted"/>